<protein>
    <submittedName>
        <fullName evidence="2">Uncharacterized protein</fullName>
    </submittedName>
</protein>
<proteinExistence type="predicted"/>
<reference evidence="2 3" key="2">
    <citation type="submission" date="2019-01" db="EMBL/GenBank/DDBJ databases">
        <title>Tautonia sociabilis, a novel thermotolerant planctomycete of Isosphaeraceae family, isolated from a 4000 m deep subterranean habitat.</title>
        <authorList>
            <person name="Kovaleva O.L."/>
            <person name="Elcheninov A.G."/>
            <person name="Van Heerden E."/>
            <person name="Toshchakov S.V."/>
            <person name="Novikov A."/>
            <person name="Bonch-Osmolovskaya E.A."/>
            <person name="Kublanov I.V."/>
        </authorList>
    </citation>
    <scope>NUCLEOTIDE SEQUENCE [LARGE SCALE GENOMIC DNA]</scope>
    <source>
        <strain evidence="2 3">GM2012</strain>
    </source>
</reference>
<evidence type="ECO:0000313" key="3">
    <source>
        <dbReference type="Proteomes" id="UP000280296"/>
    </source>
</evidence>
<reference evidence="2 3" key="1">
    <citation type="submission" date="2018-12" db="EMBL/GenBank/DDBJ databases">
        <authorList>
            <person name="Toschakov S.V."/>
        </authorList>
    </citation>
    <scope>NUCLEOTIDE SEQUENCE [LARGE SCALE GENOMIC DNA]</scope>
    <source>
        <strain evidence="2 3">GM2012</strain>
    </source>
</reference>
<feature type="region of interest" description="Disordered" evidence="1">
    <location>
        <begin position="57"/>
        <end position="78"/>
    </location>
</feature>
<dbReference type="RefSeq" id="WP_126727574.1">
    <property type="nucleotide sequence ID" value="NZ_RYZH01000057.1"/>
</dbReference>
<comment type="caution">
    <text evidence="2">The sequence shown here is derived from an EMBL/GenBank/DDBJ whole genome shotgun (WGS) entry which is preliminary data.</text>
</comment>
<dbReference type="AlphaFoldDB" id="A0A432MED3"/>
<dbReference type="Proteomes" id="UP000280296">
    <property type="component" value="Unassembled WGS sequence"/>
</dbReference>
<evidence type="ECO:0000256" key="1">
    <source>
        <dbReference type="SAM" id="MobiDB-lite"/>
    </source>
</evidence>
<name>A0A432MED3_9BACT</name>
<keyword evidence="3" id="KW-1185">Reference proteome</keyword>
<dbReference type="EMBL" id="RYZH01000057">
    <property type="protein sequence ID" value="RUL83667.1"/>
    <property type="molecule type" value="Genomic_DNA"/>
</dbReference>
<accession>A0A432MED3</accession>
<gene>
    <name evidence="2" type="ORF">TsocGM_21790</name>
</gene>
<evidence type="ECO:0000313" key="2">
    <source>
        <dbReference type="EMBL" id="RUL83667.1"/>
    </source>
</evidence>
<organism evidence="2 3">
    <name type="scientific">Tautonia sociabilis</name>
    <dbReference type="NCBI Taxonomy" id="2080755"/>
    <lineage>
        <taxon>Bacteria</taxon>
        <taxon>Pseudomonadati</taxon>
        <taxon>Planctomycetota</taxon>
        <taxon>Planctomycetia</taxon>
        <taxon>Isosphaerales</taxon>
        <taxon>Isosphaeraceae</taxon>
        <taxon>Tautonia</taxon>
    </lineage>
</organism>
<sequence>MSNWLGWLADARLHLALIASAIGIYVSQIAPSNGAASDSPFNSARVVRYQDGSPSKALMTAGLGDERPESQAAAIDAP</sequence>